<feature type="domain" description="Major facilitator superfamily (MFS) profile" evidence="6">
    <location>
        <begin position="17"/>
        <end position="396"/>
    </location>
</feature>
<dbReference type="Pfam" id="PF07690">
    <property type="entry name" value="MFS_1"/>
    <property type="match status" value="1"/>
</dbReference>
<evidence type="ECO:0000256" key="3">
    <source>
        <dbReference type="ARBA" id="ARBA00022989"/>
    </source>
</evidence>
<sequence length="411" mass="42168">MEATEMASPIPTTLKRARAGLFVVFLAQGAGFALLVSRMPTIKDRFSLSDSDLSLLTVALPLLAGIATLVTGSLAHRINSQVLLRVAILLEYLALVTIGYADTLAVLLPGWVLMGVAFGTVDATMNMKGVALQQSYGCSIMVGFYAVYSLAGIVGALAASASVASGLSLGLFLTGAAVVLAIPLLATGPWLAAARIQRPTEPTTTTTPTDAQRNRVPWLPVVSIGVVLTSAYFIESSASSWGAVYVHDTIGSTQAVAALAFAGYSAAMLLERVGADVVIRRLGAPTVVRSSALIALVGTALVVIAPVAPVAILGFALAGLGLCVIAPLAFAAAGRLDDSGVSVARANSFTYVGFLLGAGLIGPIADLSSMRIAYVVPLVLSAVVLLNARRIVGPTAAHDVAMRDGVLSPWK</sequence>
<dbReference type="GO" id="GO:0005886">
    <property type="term" value="C:plasma membrane"/>
    <property type="evidence" value="ECO:0007669"/>
    <property type="project" value="UniProtKB-SubCell"/>
</dbReference>
<comment type="subcellular location">
    <subcellularLocation>
        <location evidence="1">Cell membrane</location>
        <topology evidence="1">Multi-pass membrane protein</topology>
    </subcellularLocation>
</comment>
<name>A0A9X4RBX8_9ACTN</name>
<dbReference type="SUPFAM" id="SSF103473">
    <property type="entry name" value="MFS general substrate transporter"/>
    <property type="match status" value="1"/>
</dbReference>
<dbReference type="PANTHER" id="PTHR23514">
    <property type="entry name" value="BYPASS OF STOP CODON PROTEIN 6"/>
    <property type="match status" value="1"/>
</dbReference>
<reference evidence="7" key="1">
    <citation type="submission" date="2022-08" db="EMBL/GenBank/DDBJ databases">
        <title>Genome analysis of Corynebacteriales strain.</title>
        <authorList>
            <person name="Lee S.D."/>
        </authorList>
    </citation>
    <scope>NUCLEOTIDE SEQUENCE</scope>
    <source>
        <strain evidence="7">D3-21</strain>
    </source>
</reference>
<accession>A0A9X4RBX8</accession>
<dbReference type="InterPro" id="IPR020846">
    <property type="entry name" value="MFS_dom"/>
</dbReference>
<feature type="transmembrane region" description="Helical" evidence="5">
    <location>
        <begin position="53"/>
        <end position="75"/>
    </location>
</feature>
<feature type="transmembrane region" description="Helical" evidence="5">
    <location>
        <begin position="21"/>
        <end position="41"/>
    </location>
</feature>
<organism evidence="7 8">
    <name type="scientific">Speluncibacter jeojiensis</name>
    <dbReference type="NCBI Taxonomy" id="2710754"/>
    <lineage>
        <taxon>Bacteria</taxon>
        <taxon>Bacillati</taxon>
        <taxon>Actinomycetota</taxon>
        <taxon>Actinomycetes</taxon>
        <taxon>Mycobacteriales</taxon>
        <taxon>Speluncibacteraceae</taxon>
        <taxon>Speluncibacter</taxon>
    </lineage>
</organism>
<feature type="transmembrane region" description="Helical" evidence="5">
    <location>
        <begin position="215"/>
        <end position="234"/>
    </location>
</feature>
<feature type="transmembrane region" description="Helical" evidence="5">
    <location>
        <begin position="254"/>
        <end position="270"/>
    </location>
</feature>
<keyword evidence="2 5" id="KW-0812">Transmembrane</keyword>
<dbReference type="AlphaFoldDB" id="A0A9X4RBX8"/>
<keyword evidence="4 5" id="KW-0472">Membrane</keyword>
<keyword evidence="3 5" id="KW-1133">Transmembrane helix</keyword>
<dbReference type="InterPro" id="IPR051788">
    <property type="entry name" value="MFS_Transporter"/>
</dbReference>
<feature type="transmembrane region" description="Helical" evidence="5">
    <location>
        <begin position="171"/>
        <end position="194"/>
    </location>
</feature>
<evidence type="ECO:0000259" key="6">
    <source>
        <dbReference type="PROSITE" id="PS50850"/>
    </source>
</evidence>
<evidence type="ECO:0000256" key="4">
    <source>
        <dbReference type="ARBA" id="ARBA00023136"/>
    </source>
</evidence>
<gene>
    <name evidence="7" type="ORF">NVS88_01465</name>
</gene>
<evidence type="ECO:0000256" key="2">
    <source>
        <dbReference type="ARBA" id="ARBA00022692"/>
    </source>
</evidence>
<feature type="transmembrane region" description="Helical" evidence="5">
    <location>
        <begin position="106"/>
        <end position="124"/>
    </location>
</feature>
<keyword evidence="8" id="KW-1185">Reference proteome</keyword>
<protein>
    <submittedName>
        <fullName evidence="7">MFS transporter</fullName>
    </submittedName>
</protein>
<feature type="transmembrane region" description="Helical" evidence="5">
    <location>
        <begin position="310"/>
        <end position="334"/>
    </location>
</feature>
<feature type="transmembrane region" description="Helical" evidence="5">
    <location>
        <begin position="282"/>
        <end position="304"/>
    </location>
</feature>
<evidence type="ECO:0000313" key="8">
    <source>
        <dbReference type="Proteomes" id="UP001152755"/>
    </source>
</evidence>
<dbReference type="InterPro" id="IPR011701">
    <property type="entry name" value="MFS"/>
</dbReference>
<dbReference type="InterPro" id="IPR036259">
    <property type="entry name" value="MFS_trans_sf"/>
</dbReference>
<feature type="transmembrane region" description="Helical" evidence="5">
    <location>
        <begin position="346"/>
        <end position="365"/>
    </location>
</feature>
<dbReference type="PANTHER" id="PTHR23514:SF13">
    <property type="entry name" value="INNER MEMBRANE PROTEIN YBJJ"/>
    <property type="match status" value="1"/>
</dbReference>
<evidence type="ECO:0000313" key="7">
    <source>
        <dbReference type="EMBL" id="MDG3013220.1"/>
    </source>
</evidence>
<proteinExistence type="predicted"/>
<feature type="transmembrane region" description="Helical" evidence="5">
    <location>
        <begin position="136"/>
        <end position="159"/>
    </location>
</feature>
<dbReference type="EMBL" id="JANRHA010000001">
    <property type="protein sequence ID" value="MDG3013220.1"/>
    <property type="molecule type" value="Genomic_DNA"/>
</dbReference>
<comment type="caution">
    <text evidence="7">The sequence shown here is derived from an EMBL/GenBank/DDBJ whole genome shotgun (WGS) entry which is preliminary data.</text>
</comment>
<dbReference type="PROSITE" id="PS50850">
    <property type="entry name" value="MFS"/>
    <property type="match status" value="1"/>
</dbReference>
<feature type="transmembrane region" description="Helical" evidence="5">
    <location>
        <begin position="82"/>
        <end position="100"/>
    </location>
</feature>
<feature type="transmembrane region" description="Helical" evidence="5">
    <location>
        <begin position="371"/>
        <end position="388"/>
    </location>
</feature>
<dbReference type="CDD" id="cd17393">
    <property type="entry name" value="MFS_MosC_like"/>
    <property type="match status" value="1"/>
</dbReference>
<evidence type="ECO:0000256" key="5">
    <source>
        <dbReference type="SAM" id="Phobius"/>
    </source>
</evidence>
<dbReference type="Proteomes" id="UP001152755">
    <property type="component" value="Unassembled WGS sequence"/>
</dbReference>
<evidence type="ECO:0000256" key="1">
    <source>
        <dbReference type="ARBA" id="ARBA00004651"/>
    </source>
</evidence>
<dbReference type="Gene3D" id="1.20.1250.20">
    <property type="entry name" value="MFS general substrate transporter like domains"/>
    <property type="match status" value="2"/>
</dbReference>
<dbReference type="RefSeq" id="WP_332518990.1">
    <property type="nucleotide sequence ID" value="NZ_JANRHA010000001.1"/>
</dbReference>
<dbReference type="GO" id="GO:0022857">
    <property type="term" value="F:transmembrane transporter activity"/>
    <property type="evidence" value="ECO:0007669"/>
    <property type="project" value="InterPro"/>
</dbReference>